<dbReference type="CDD" id="cd00156">
    <property type="entry name" value="REC"/>
    <property type="match status" value="1"/>
</dbReference>
<dbReference type="Proteomes" id="UP000018130">
    <property type="component" value="Unassembled WGS sequence"/>
</dbReference>
<comment type="caution">
    <text evidence="10">The sequence shown here is derived from an EMBL/GenBank/DDBJ whole genome shotgun (WGS) entry which is preliminary data.</text>
</comment>
<evidence type="ECO:0000256" key="4">
    <source>
        <dbReference type="ARBA" id="ARBA00022679"/>
    </source>
</evidence>
<feature type="modified residue" description="4-aspartylphosphate" evidence="7">
    <location>
        <position position="513"/>
    </location>
</feature>
<dbReference type="Pfam" id="PF01584">
    <property type="entry name" value="CheW"/>
    <property type="match status" value="1"/>
</dbReference>
<dbReference type="InterPro" id="IPR036061">
    <property type="entry name" value="CheW-like_dom_sf"/>
</dbReference>
<reference evidence="10 11" key="1">
    <citation type="submission" date="2013-01" db="EMBL/GenBank/DDBJ databases">
        <authorList>
            <person name="Bench S."/>
        </authorList>
    </citation>
    <scope>NUCLEOTIDE SEQUENCE [LARGE SCALE GENOMIC DNA]</scope>
    <source>
        <strain evidence="10 11">WH 0402</strain>
    </source>
</reference>
<dbReference type="SMART" id="SM00448">
    <property type="entry name" value="REC"/>
    <property type="match status" value="1"/>
</dbReference>
<dbReference type="Gene3D" id="3.30.565.10">
    <property type="entry name" value="Histidine kinase-like ATPase, C-terminal domain"/>
    <property type="match status" value="1"/>
</dbReference>
<dbReference type="PROSITE" id="PS50110">
    <property type="entry name" value="RESPONSE_REGULATORY"/>
    <property type="match status" value="1"/>
</dbReference>
<keyword evidence="6" id="KW-0902">Two-component regulatory system</keyword>
<dbReference type="AlphaFoldDB" id="T2JY90"/>
<comment type="catalytic activity">
    <reaction evidence="1">
        <text>ATP + protein L-histidine = ADP + protein N-phospho-L-histidine.</text>
        <dbReference type="EC" id="2.7.13.3"/>
    </reaction>
</comment>
<keyword evidence="3 7" id="KW-0597">Phosphoprotein</keyword>
<dbReference type="SMART" id="SM00387">
    <property type="entry name" value="HATPase_c"/>
    <property type="match status" value="1"/>
</dbReference>
<protein>
    <recommendedName>
        <fullName evidence="2">histidine kinase</fullName>
        <ecNumber evidence="2">2.7.13.3</ecNumber>
    </recommendedName>
</protein>
<dbReference type="PANTHER" id="PTHR43395:SF1">
    <property type="entry name" value="CHEMOTAXIS PROTEIN CHEA"/>
    <property type="match status" value="1"/>
</dbReference>
<dbReference type="GO" id="GO:0004673">
    <property type="term" value="F:protein histidine kinase activity"/>
    <property type="evidence" value="ECO:0007669"/>
    <property type="project" value="UniProtKB-EC"/>
</dbReference>
<dbReference type="InterPro" id="IPR011006">
    <property type="entry name" value="CheY-like_superfamily"/>
</dbReference>
<evidence type="ECO:0000256" key="2">
    <source>
        <dbReference type="ARBA" id="ARBA00012438"/>
    </source>
</evidence>
<dbReference type="InterPro" id="IPR005467">
    <property type="entry name" value="His_kinase_dom"/>
</dbReference>
<dbReference type="PANTHER" id="PTHR43395">
    <property type="entry name" value="SENSOR HISTIDINE KINASE CHEA"/>
    <property type="match status" value="1"/>
</dbReference>
<evidence type="ECO:0000313" key="10">
    <source>
        <dbReference type="EMBL" id="CCQ70044.1"/>
    </source>
</evidence>
<dbReference type="InterPro" id="IPR002545">
    <property type="entry name" value="CheW-lke_dom"/>
</dbReference>
<dbReference type="PRINTS" id="PR00344">
    <property type="entry name" value="BCTRLSENSOR"/>
</dbReference>
<evidence type="ECO:0000256" key="3">
    <source>
        <dbReference type="ARBA" id="ARBA00022553"/>
    </source>
</evidence>
<dbReference type="SMART" id="SM00260">
    <property type="entry name" value="CheW"/>
    <property type="match status" value="1"/>
</dbReference>
<dbReference type="PROSITE" id="PS50109">
    <property type="entry name" value="HIS_KIN"/>
    <property type="match status" value="1"/>
</dbReference>
<name>T2JY90_CROWT</name>
<dbReference type="InterPro" id="IPR004358">
    <property type="entry name" value="Sig_transdc_His_kin-like_C"/>
</dbReference>
<dbReference type="InterPro" id="IPR003594">
    <property type="entry name" value="HATPase_dom"/>
</dbReference>
<feature type="domain" description="Histidine kinase" evidence="8">
    <location>
        <begin position="1"/>
        <end position="262"/>
    </location>
</feature>
<dbReference type="GO" id="GO:0000160">
    <property type="term" value="P:phosphorelay signal transduction system"/>
    <property type="evidence" value="ECO:0007669"/>
    <property type="project" value="UniProtKB-KW"/>
</dbReference>
<evidence type="ECO:0000259" key="8">
    <source>
        <dbReference type="PROSITE" id="PS50109"/>
    </source>
</evidence>
<keyword evidence="5 10" id="KW-0418">Kinase</keyword>
<feature type="domain" description="Response regulatory" evidence="9">
    <location>
        <begin position="463"/>
        <end position="580"/>
    </location>
</feature>
<dbReference type="FunFam" id="3.30.565.10:FF:000016">
    <property type="entry name" value="Chemotaxis protein CheA, putative"/>
    <property type="match status" value="1"/>
</dbReference>
<evidence type="ECO:0000313" key="11">
    <source>
        <dbReference type="Proteomes" id="UP000018130"/>
    </source>
</evidence>
<dbReference type="Pfam" id="PF00072">
    <property type="entry name" value="Response_reg"/>
    <property type="match status" value="1"/>
</dbReference>
<gene>
    <name evidence="10" type="ORF">CWATWH0402_5621</name>
</gene>
<sequence>MIISTSLTDIDSEFDVLEMDVYSDLHLLLQNLTEQMMQLGEQIESIEGLAQTLRFSRGKRKQLLSQAQDDLLEARMVPLAKVFNRFPRLMQQMVAAHQKPAQLHLIGSDVLIDKVFVEKLYEPLLHLIRNAYDHGLESAEKRRQQGKPETGQITVEAYHQGNRITIEIRDDGQGLDWERIRQSAVEKQLLTPEEAANLSEEQLADLLFEPGFSTTEKISQLSGRGIGLDVVRSQFQAWQGSVSIKSNRGEGTTFVLQLPLSFTTARLLVCESNGITYALLAEVIEQVLLPSPEQIQNQQQMFYCWTQESKQELIPIYPLADLVNYKYPTLYKGNNSDSLFPLKSKNSVKPLLMLKHNQQRLCLQVEQILVEQELVIKSLGDTLTLPSYIQGYSVLGNGALTLVIDPMALPSQPQKTSQTVHPLLKTLSGEPQKSERSPMTTVAQQKDLSINPEKPSLLGHSVSVLVVDDSVVQRQALLQTIEKGGYKVLQAGNGQEALAKLNKHPEIKLIICDIEMPYMNGFEFLSHWKQNANISEIPVIMVTTRSGKKHRQLALALGAKSYLTKPCSHPELLETIGELITQNQTLVTLK</sequence>
<dbReference type="GO" id="GO:0006935">
    <property type="term" value="P:chemotaxis"/>
    <property type="evidence" value="ECO:0007669"/>
    <property type="project" value="InterPro"/>
</dbReference>
<dbReference type="Pfam" id="PF02518">
    <property type="entry name" value="HATPase_c"/>
    <property type="match status" value="1"/>
</dbReference>
<dbReference type="SUPFAM" id="SSF55874">
    <property type="entry name" value="ATPase domain of HSP90 chaperone/DNA topoisomerase II/histidine kinase"/>
    <property type="match status" value="1"/>
</dbReference>
<dbReference type="SUPFAM" id="SSF50341">
    <property type="entry name" value="CheW-like"/>
    <property type="match status" value="1"/>
</dbReference>
<accession>T2JY90</accession>
<evidence type="ECO:0000256" key="1">
    <source>
        <dbReference type="ARBA" id="ARBA00000085"/>
    </source>
</evidence>
<evidence type="ECO:0000259" key="9">
    <source>
        <dbReference type="PROSITE" id="PS50110"/>
    </source>
</evidence>
<dbReference type="InterPro" id="IPR036890">
    <property type="entry name" value="HATPase_C_sf"/>
</dbReference>
<dbReference type="EC" id="2.7.13.3" evidence="2"/>
<dbReference type="SUPFAM" id="SSF52172">
    <property type="entry name" value="CheY-like"/>
    <property type="match status" value="1"/>
</dbReference>
<organism evidence="10 11">
    <name type="scientific">Crocosphaera watsonii WH 0402</name>
    <dbReference type="NCBI Taxonomy" id="1284629"/>
    <lineage>
        <taxon>Bacteria</taxon>
        <taxon>Bacillati</taxon>
        <taxon>Cyanobacteriota</taxon>
        <taxon>Cyanophyceae</taxon>
        <taxon>Oscillatoriophycideae</taxon>
        <taxon>Chroococcales</taxon>
        <taxon>Aphanothecaceae</taxon>
        <taxon>Crocosphaera</taxon>
    </lineage>
</organism>
<proteinExistence type="predicted"/>
<dbReference type="Gene3D" id="2.30.30.40">
    <property type="entry name" value="SH3 Domains"/>
    <property type="match status" value="1"/>
</dbReference>
<evidence type="ECO:0000256" key="7">
    <source>
        <dbReference type="PROSITE-ProRule" id="PRU00169"/>
    </source>
</evidence>
<evidence type="ECO:0000256" key="6">
    <source>
        <dbReference type="ARBA" id="ARBA00023012"/>
    </source>
</evidence>
<evidence type="ECO:0000256" key="5">
    <source>
        <dbReference type="ARBA" id="ARBA00022777"/>
    </source>
</evidence>
<dbReference type="InterPro" id="IPR001789">
    <property type="entry name" value="Sig_transdc_resp-reg_receiver"/>
</dbReference>
<dbReference type="EMBL" id="CAQN01001093">
    <property type="protein sequence ID" value="CCQ70044.1"/>
    <property type="molecule type" value="Genomic_DNA"/>
</dbReference>
<keyword evidence="4" id="KW-0808">Transferase</keyword>
<dbReference type="InterPro" id="IPR051315">
    <property type="entry name" value="Bact_Chemotaxis_CheA"/>
</dbReference>
<dbReference type="Gene3D" id="3.40.50.2300">
    <property type="match status" value="1"/>
</dbReference>
<dbReference type="CDD" id="cd16916">
    <property type="entry name" value="HATPase_CheA-like"/>
    <property type="match status" value="1"/>
</dbReference>
<reference evidence="10 11" key="2">
    <citation type="submission" date="2013-09" db="EMBL/GenBank/DDBJ databases">
        <title>Whole genome comparison of six Crocosphaera watsonii strains with differing phenotypes.</title>
        <authorList>
            <person name="Bench S.R."/>
            <person name="Heller P."/>
            <person name="Frank I."/>
            <person name="Arciniega M."/>
            <person name="Shilova I.N."/>
            <person name="Zehr J.P."/>
        </authorList>
    </citation>
    <scope>NUCLEOTIDE SEQUENCE [LARGE SCALE GENOMIC DNA]</scope>
    <source>
        <strain evidence="10 11">WH 0402</strain>
    </source>
</reference>